<dbReference type="InterPro" id="IPR035906">
    <property type="entry name" value="MetI-like_sf"/>
</dbReference>
<evidence type="ECO:0000313" key="10">
    <source>
        <dbReference type="Proteomes" id="UP000037178"/>
    </source>
</evidence>
<evidence type="ECO:0000313" key="9">
    <source>
        <dbReference type="EMBL" id="KMW58429.1"/>
    </source>
</evidence>
<dbReference type="InterPro" id="IPR045621">
    <property type="entry name" value="BPD_transp_1_N"/>
</dbReference>
<comment type="caution">
    <text evidence="9">The sequence shown here is derived from an EMBL/GenBank/DDBJ whole genome shotgun (WGS) entry which is preliminary data.</text>
</comment>
<dbReference type="InterPro" id="IPR000515">
    <property type="entry name" value="MetI-like"/>
</dbReference>
<keyword evidence="6 7" id="KW-0472">Membrane</keyword>
<accession>A0A0J9E9T9</accession>
<comment type="similarity">
    <text evidence="7">Belongs to the binding-protein-dependent transport system permease family.</text>
</comment>
<feature type="transmembrane region" description="Helical" evidence="7">
    <location>
        <begin position="281"/>
        <end position="305"/>
    </location>
</feature>
<feature type="domain" description="ABC transmembrane type-1" evidence="8">
    <location>
        <begin position="94"/>
        <end position="298"/>
    </location>
</feature>
<evidence type="ECO:0000256" key="7">
    <source>
        <dbReference type="RuleBase" id="RU363032"/>
    </source>
</evidence>
<dbReference type="PANTHER" id="PTHR43163">
    <property type="entry name" value="DIPEPTIDE TRANSPORT SYSTEM PERMEASE PROTEIN DPPB-RELATED"/>
    <property type="match status" value="1"/>
</dbReference>
<gene>
    <name evidence="9" type="ORF">AIOL_003402</name>
</gene>
<keyword evidence="4 7" id="KW-0812">Transmembrane</keyword>
<dbReference type="Proteomes" id="UP000037178">
    <property type="component" value="Unassembled WGS sequence"/>
</dbReference>
<evidence type="ECO:0000259" key="8">
    <source>
        <dbReference type="PROSITE" id="PS50928"/>
    </source>
</evidence>
<evidence type="ECO:0000256" key="2">
    <source>
        <dbReference type="ARBA" id="ARBA00022448"/>
    </source>
</evidence>
<dbReference type="SUPFAM" id="SSF161098">
    <property type="entry name" value="MetI-like"/>
    <property type="match status" value="1"/>
</dbReference>
<reference evidence="9 10" key="1">
    <citation type="submission" date="2015-06" db="EMBL/GenBank/DDBJ databases">
        <title>Draft genome sequence of an Alphaproteobacteria species associated to the Mediterranean sponge Oscarella lobularis.</title>
        <authorList>
            <person name="Jourda C."/>
            <person name="Santini S."/>
            <person name="Claverie J.-M."/>
        </authorList>
    </citation>
    <scope>NUCLEOTIDE SEQUENCE [LARGE SCALE GENOMIC DNA]</scope>
    <source>
        <strain evidence="9">IGS</strain>
    </source>
</reference>
<feature type="transmembrane region" description="Helical" evidence="7">
    <location>
        <begin position="96"/>
        <end position="118"/>
    </location>
</feature>
<feature type="transmembrane region" description="Helical" evidence="7">
    <location>
        <begin position="139"/>
        <end position="160"/>
    </location>
</feature>
<evidence type="ECO:0000256" key="3">
    <source>
        <dbReference type="ARBA" id="ARBA00022475"/>
    </source>
</evidence>
<name>A0A0J9E9T9_9RHOB</name>
<dbReference type="CDD" id="cd06261">
    <property type="entry name" value="TM_PBP2"/>
    <property type="match status" value="1"/>
</dbReference>
<evidence type="ECO:0000256" key="5">
    <source>
        <dbReference type="ARBA" id="ARBA00022989"/>
    </source>
</evidence>
<feature type="transmembrane region" description="Helical" evidence="7">
    <location>
        <begin position="249"/>
        <end position="269"/>
    </location>
</feature>
<evidence type="ECO:0000256" key="1">
    <source>
        <dbReference type="ARBA" id="ARBA00004651"/>
    </source>
</evidence>
<sequence length="314" mass="34097">MSRSLKKLLGLLLTLLSISLVVFIIMNVIPGDPAITILGIESTPEARAVLRDKLGLNDPAWQRYVNWLLGAFHGDFGVSYSFGVPVSELVAERLPLTLTLALVATVLTIVGALALGAIAAMNHGNWIDRLLSMTSQIGVAVPVFWLAMILVIVFAVQLRWVPPGGFPGWSHPVAGAKALILPACSLALVQTAILARVTRAAILEVARLDYVRTARSMGLNRRQIMLYHILPNAMVPIVTVAGLQFASLITGTIVIENVFYLPGLGRLMIQSIGNRDLITVQALVVLFAVMVVLTNFVVDVFYAWIDPRMKEGRT</sequence>
<keyword evidence="5 7" id="KW-1133">Transmembrane helix</keyword>
<dbReference type="AlphaFoldDB" id="A0A0J9E9T9"/>
<keyword evidence="10" id="KW-1185">Reference proteome</keyword>
<organism evidence="9 10">
    <name type="scientific">Candidatus Rhodobacter oscarellae</name>
    <dbReference type="NCBI Taxonomy" id="1675527"/>
    <lineage>
        <taxon>Bacteria</taxon>
        <taxon>Pseudomonadati</taxon>
        <taxon>Pseudomonadota</taxon>
        <taxon>Alphaproteobacteria</taxon>
        <taxon>Rhodobacterales</taxon>
        <taxon>Rhodobacter group</taxon>
        <taxon>Rhodobacter</taxon>
    </lineage>
</organism>
<dbReference type="GO" id="GO:0071916">
    <property type="term" value="F:dipeptide transmembrane transporter activity"/>
    <property type="evidence" value="ECO:0007669"/>
    <property type="project" value="TreeGrafter"/>
</dbReference>
<keyword evidence="3" id="KW-1003">Cell membrane</keyword>
<dbReference type="Gene3D" id="1.10.3720.10">
    <property type="entry name" value="MetI-like"/>
    <property type="match status" value="1"/>
</dbReference>
<dbReference type="GO" id="GO:0005886">
    <property type="term" value="C:plasma membrane"/>
    <property type="evidence" value="ECO:0007669"/>
    <property type="project" value="UniProtKB-SubCell"/>
</dbReference>
<dbReference type="EMBL" id="LFTY01000002">
    <property type="protein sequence ID" value="KMW58429.1"/>
    <property type="molecule type" value="Genomic_DNA"/>
</dbReference>
<protein>
    <submittedName>
        <fullName evidence="9">Dipeptide transport system permease protein DppB</fullName>
    </submittedName>
</protein>
<dbReference type="PANTHER" id="PTHR43163:SF6">
    <property type="entry name" value="DIPEPTIDE TRANSPORT SYSTEM PERMEASE PROTEIN DPPB-RELATED"/>
    <property type="match status" value="1"/>
</dbReference>
<keyword evidence="2 7" id="KW-0813">Transport</keyword>
<dbReference type="OrthoDB" id="9807402at2"/>
<dbReference type="Pfam" id="PF00528">
    <property type="entry name" value="BPD_transp_1"/>
    <property type="match status" value="1"/>
</dbReference>
<proteinExistence type="inferred from homology"/>
<evidence type="ECO:0000256" key="6">
    <source>
        <dbReference type="ARBA" id="ARBA00023136"/>
    </source>
</evidence>
<dbReference type="STRING" id="1675527.AIOL_003402"/>
<feature type="transmembrane region" description="Helical" evidence="7">
    <location>
        <begin position="224"/>
        <end position="243"/>
    </location>
</feature>
<dbReference type="PATRIC" id="fig|1675527.3.peg.3560"/>
<feature type="transmembrane region" description="Helical" evidence="7">
    <location>
        <begin position="180"/>
        <end position="203"/>
    </location>
</feature>
<dbReference type="PROSITE" id="PS50928">
    <property type="entry name" value="ABC_TM1"/>
    <property type="match status" value="1"/>
</dbReference>
<evidence type="ECO:0000256" key="4">
    <source>
        <dbReference type="ARBA" id="ARBA00022692"/>
    </source>
</evidence>
<dbReference type="Pfam" id="PF19300">
    <property type="entry name" value="BPD_transp_1_N"/>
    <property type="match status" value="1"/>
</dbReference>
<comment type="subcellular location">
    <subcellularLocation>
        <location evidence="1 7">Cell membrane</location>
        <topology evidence="1 7">Multi-pass membrane protein</topology>
    </subcellularLocation>
</comment>